<keyword evidence="2" id="KW-1185">Reference proteome</keyword>
<accession>A0A139W8M9</accession>
<dbReference type="InParanoid" id="A0A139W8M9"/>
<dbReference type="Proteomes" id="UP000007266">
    <property type="component" value="Unassembled WGS sequence"/>
</dbReference>
<evidence type="ECO:0000313" key="2">
    <source>
        <dbReference type="Proteomes" id="UP000007266"/>
    </source>
</evidence>
<gene>
    <name evidence="1" type="primary">AUGUSTUS-3.0.2_31891</name>
    <name evidence="1" type="ORF">TcasGA2_TC031891</name>
</gene>
<protein>
    <submittedName>
        <fullName evidence="1">Uncharacterized protein</fullName>
    </submittedName>
</protein>
<organism evidence="1 2">
    <name type="scientific">Tribolium castaneum</name>
    <name type="common">Red flour beetle</name>
    <dbReference type="NCBI Taxonomy" id="7070"/>
    <lineage>
        <taxon>Eukaryota</taxon>
        <taxon>Metazoa</taxon>
        <taxon>Ecdysozoa</taxon>
        <taxon>Arthropoda</taxon>
        <taxon>Hexapoda</taxon>
        <taxon>Insecta</taxon>
        <taxon>Pterygota</taxon>
        <taxon>Neoptera</taxon>
        <taxon>Endopterygota</taxon>
        <taxon>Coleoptera</taxon>
        <taxon>Polyphaga</taxon>
        <taxon>Cucujiformia</taxon>
        <taxon>Tenebrionidae</taxon>
        <taxon>Tenebrionidae incertae sedis</taxon>
        <taxon>Tribolium</taxon>
    </lineage>
</organism>
<proteinExistence type="predicted"/>
<dbReference type="EMBL" id="KQ973161">
    <property type="protein sequence ID" value="KXZ75619.1"/>
    <property type="molecule type" value="Genomic_DNA"/>
</dbReference>
<reference evidence="1 2" key="2">
    <citation type="journal article" date="2010" name="Nucleic Acids Res.">
        <title>BeetleBase in 2010: revisions to provide comprehensive genomic information for Tribolium castaneum.</title>
        <authorList>
            <person name="Kim H.S."/>
            <person name="Murphy T."/>
            <person name="Xia J."/>
            <person name="Caragea D."/>
            <person name="Park Y."/>
            <person name="Beeman R.W."/>
            <person name="Lorenzen M.D."/>
            <person name="Butcher S."/>
            <person name="Manak J.R."/>
            <person name="Brown S.J."/>
        </authorList>
    </citation>
    <scope>NUCLEOTIDE SEQUENCE [LARGE SCALE GENOMIC DNA]</scope>
    <source>
        <strain evidence="1 2">Georgia GA2</strain>
    </source>
</reference>
<dbReference type="AlphaFoldDB" id="A0A139W8M9"/>
<reference evidence="1 2" key="1">
    <citation type="journal article" date="2008" name="Nature">
        <title>The genome of the model beetle and pest Tribolium castaneum.</title>
        <authorList>
            <consortium name="Tribolium Genome Sequencing Consortium"/>
            <person name="Richards S."/>
            <person name="Gibbs R.A."/>
            <person name="Weinstock G.M."/>
            <person name="Brown S.J."/>
            <person name="Denell R."/>
            <person name="Beeman R.W."/>
            <person name="Gibbs R."/>
            <person name="Beeman R.W."/>
            <person name="Brown S.J."/>
            <person name="Bucher G."/>
            <person name="Friedrich M."/>
            <person name="Grimmelikhuijzen C.J."/>
            <person name="Klingler M."/>
            <person name="Lorenzen M."/>
            <person name="Richards S."/>
            <person name="Roth S."/>
            <person name="Schroder R."/>
            <person name="Tautz D."/>
            <person name="Zdobnov E.M."/>
            <person name="Muzny D."/>
            <person name="Gibbs R.A."/>
            <person name="Weinstock G.M."/>
            <person name="Attaway T."/>
            <person name="Bell S."/>
            <person name="Buhay C.J."/>
            <person name="Chandrabose M.N."/>
            <person name="Chavez D."/>
            <person name="Clerk-Blankenburg K.P."/>
            <person name="Cree A."/>
            <person name="Dao M."/>
            <person name="Davis C."/>
            <person name="Chacko J."/>
            <person name="Dinh H."/>
            <person name="Dugan-Rocha S."/>
            <person name="Fowler G."/>
            <person name="Garner T.T."/>
            <person name="Garnes J."/>
            <person name="Gnirke A."/>
            <person name="Hawes A."/>
            <person name="Hernandez J."/>
            <person name="Hines S."/>
            <person name="Holder M."/>
            <person name="Hume J."/>
            <person name="Jhangiani S.N."/>
            <person name="Joshi V."/>
            <person name="Khan Z.M."/>
            <person name="Jackson L."/>
            <person name="Kovar C."/>
            <person name="Kowis A."/>
            <person name="Lee S."/>
            <person name="Lewis L.R."/>
            <person name="Margolis J."/>
            <person name="Morgan M."/>
            <person name="Nazareth L.V."/>
            <person name="Nguyen N."/>
            <person name="Okwuonu G."/>
            <person name="Parker D."/>
            <person name="Richards S."/>
            <person name="Ruiz S.J."/>
            <person name="Santibanez J."/>
            <person name="Savard J."/>
            <person name="Scherer S.E."/>
            <person name="Schneider B."/>
            <person name="Sodergren E."/>
            <person name="Tautz D."/>
            <person name="Vattahil S."/>
            <person name="Villasana D."/>
            <person name="White C.S."/>
            <person name="Wright R."/>
            <person name="Park Y."/>
            <person name="Beeman R.W."/>
            <person name="Lord J."/>
            <person name="Oppert B."/>
            <person name="Lorenzen M."/>
            <person name="Brown S."/>
            <person name="Wang L."/>
            <person name="Savard J."/>
            <person name="Tautz D."/>
            <person name="Richards S."/>
            <person name="Weinstock G."/>
            <person name="Gibbs R.A."/>
            <person name="Liu Y."/>
            <person name="Worley K."/>
            <person name="Weinstock G."/>
            <person name="Elsik C.G."/>
            <person name="Reese J.T."/>
            <person name="Elhaik E."/>
            <person name="Landan G."/>
            <person name="Graur D."/>
            <person name="Arensburger P."/>
            <person name="Atkinson P."/>
            <person name="Beeman R.W."/>
            <person name="Beidler J."/>
            <person name="Brown S.J."/>
            <person name="Demuth J.P."/>
            <person name="Drury D.W."/>
            <person name="Du Y.Z."/>
            <person name="Fujiwara H."/>
            <person name="Lorenzen M."/>
            <person name="Maselli V."/>
            <person name="Osanai M."/>
            <person name="Park Y."/>
            <person name="Robertson H.M."/>
            <person name="Tu Z."/>
            <person name="Wang J.J."/>
            <person name="Wang S."/>
            <person name="Richards S."/>
            <person name="Song H."/>
            <person name="Zhang L."/>
            <person name="Sodergren E."/>
            <person name="Werner D."/>
            <person name="Stanke M."/>
            <person name="Morgenstern B."/>
            <person name="Solovyev V."/>
            <person name="Kosarev P."/>
            <person name="Brown G."/>
            <person name="Chen H.C."/>
            <person name="Ermolaeva O."/>
            <person name="Hlavina W."/>
            <person name="Kapustin Y."/>
            <person name="Kiryutin B."/>
            <person name="Kitts P."/>
            <person name="Maglott D."/>
            <person name="Pruitt K."/>
            <person name="Sapojnikov V."/>
            <person name="Souvorov A."/>
            <person name="Mackey A.J."/>
            <person name="Waterhouse R.M."/>
            <person name="Wyder S."/>
            <person name="Zdobnov E.M."/>
            <person name="Zdobnov E.M."/>
            <person name="Wyder S."/>
            <person name="Kriventseva E.V."/>
            <person name="Kadowaki T."/>
            <person name="Bork P."/>
            <person name="Aranda M."/>
            <person name="Bao R."/>
            <person name="Beermann A."/>
            <person name="Berns N."/>
            <person name="Bolognesi R."/>
            <person name="Bonneton F."/>
            <person name="Bopp D."/>
            <person name="Brown S.J."/>
            <person name="Bucher G."/>
            <person name="Butts T."/>
            <person name="Chaumot A."/>
            <person name="Denell R.E."/>
            <person name="Ferrier D.E."/>
            <person name="Friedrich M."/>
            <person name="Gordon C.M."/>
            <person name="Jindra M."/>
            <person name="Klingler M."/>
            <person name="Lan Q."/>
            <person name="Lattorff H.M."/>
            <person name="Laudet V."/>
            <person name="von Levetsow C."/>
            <person name="Liu Z."/>
            <person name="Lutz R."/>
            <person name="Lynch J.A."/>
            <person name="da Fonseca R.N."/>
            <person name="Posnien N."/>
            <person name="Reuter R."/>
            <person name="Roth S."/>
            <person name="Savard J."/>
            <person name="Schinko J.B."/>
            <person name="Schmitt C."/>
            <person name="Schoppmeier M."/>
            <person name="Schroder R."/>
            <person name="Shippy T.D."/>
            <person name="Simonnet F."/>
            <person name="Marques-Souza H."/>
            <person name="Tautz D."/>
            <person name="Tomoyasu Y."/>
            <person name="Trauner J."/>
            <person name="Van der Zee M."/>
            <person name="Vervoort M."/>
            <person name="Wittkopp N."/>
            <person name="Wimmer E.A."/>
            <person name="Yang X."/>
            <person name="Jones A.K."/>
            <person name="Sattelle D.B."/>
            <person name="Ebert P.R."/>
            <person name="Nelson D."/>
            <person name="Scott J.G."/>
            <person name="Beeman R.W."/>
            <person name="Muthukrishnan S."/>
            <person name="Kramer K.J."/>
            <person name="Arakane Y."/>
            <person name="Beeman R.W."/>
            <person name="Zhu Q."/>
            <person name="Hogenkamp D."/>
            <person name="Dixit R."/>
            <person name="Oppert B."/>
            <person name="Jiang H."/>
            <person name="Zou Z."/>
            <person name="Marshall J."/>
            <person name="Elpidina E."/>
            <person name="Vinokurov K."/>
            <person name="Oppert C."/>
            <person name="Zou Z."/>
            <person name="Evans J."/>
            <person name="Lu Z."/>
            <person name="Zhao P."/>
            <person name="Sumathipala N."/>
            <person name="Altincicek B."/>
            <person name="Vilcinskas A."/>
            <person name="Williams M."/>
            <person name="Hultmark D."/>
            <person name="Hetru C."/>
            <person name="Jiang H."/>
            <person name="Grimmelikhuijzen C.J."/>
            <person name="Hauser F."/>
            <person name="Cazzamali G."/>
            <person name="Williamson M."/>
            <person name="Park Y."/>
            <person name="Li B."/>
            <person name="Tanaka Y."/>
            <person name="Predel R."/>
            <person name="Neupert S."/>
            <person name="Schachtner J."/>
            <person name="Verleyen P."/>
            <person name="Raible F."/>
            <person name="Bork P."/>
            <person name="Friedrich M."/>
            <person name="Walden K.K."/>
            <person name="Robertson H.M."/>
            <person name="Angeli S."/>
            <person name="Foret S."/>
            <person name="Bucher G."/>
            <person name="Schuetz S."/>
            <person name="Maleszka R."/>
            <person name="Wimmer E.A."/>
            <person name="Beeman R.W."/>
            <person name="Lorenzen M."/>
            <person name="Tomoyasu Y."/>
            <person name="Miller S.C."/>
            <person name="Grossmann D."/>
            <person name="Bucher G."/>
        </authorList>
    </citation>
    <scope>NUCLEOTIDE SEQUENCE [LARGE SCALE GENOMIC DNA]</scope>
    <source>
        <strain evidence="1 2">Georgia GA2</strain>
    </source>
</reference>
<name>A0A139W8M9_TRICA</name>
<evidence type="ECO:0000313" key="1">
    <source>
        <dbReference type="EMBL" id="KXZ75619.1"/>
    </source>
</evidence>
<sequence>MESTRWSEPLGVPLATVFLESPGWVRVINFAFKFPAQFSEIQHSISWLPSTRSNSF</sequence>